<dbReference type="GO" id="GO:0005634">
    <property type="term" value="C:nucleus"/>
    <property type="evidence" value="ECO:0007669"/>
    <property type="project" value="UniProtKB-SubCell"/>
</dbReference>
<comment type="subcellular location">
    <subcellularLocation>
        <location evidence="1">Nucleus</location>
    </subcellularLocation>
</comment>
<dbReference type="GO" id="GO:0003677">
    <property type="term" value="F:DNA binding"/>
    <property type="evidence" value="ECO:0007669"/>
    <property type="project" value="UniProtKB-UniRule"/>
</dbReference>
<reference evidence="5" key="1">
    <citation type="submission" date="2023-07" db="EMBL/GenBank/DDBJ databases">
        <authorList>
            <consortium name="AG Swart"/>
            <person name="Singh M."/>
            <person name="Singh A."/>
            <person name="Seah K."/>
            <person name="Emmerich C."/>
        </authorList>
    </citation>
    <scope>NUCLEOTIDE SEQUENCE</scope>
    <source>
        <strain evidence="5">DP1</strain>
    </source>
</reference>
<evidence type="ECO:0000256" key="1">
    <source>
        <dbReference type="PROSITE-ProRule" id="PRU00108"/>
    </source>
</evidence>
<keyword evidence="1" id="KW-0238">DNA-binding</keyword>
<keyword evidence="2" id="KW-0175">Coiled coil</keyword>
<accession>A0AAD2CX17</accession>
<keyword evidence="1" id="KW-0539">Nucleus</keyword>
<keyword evidence="1" id="KW-0371">Homeobox</keyword>
<feature type="DNA-binding region" description="Homeobox" evidence="1">
    <location>
        <begin position="92"/>
        <end position="152"/>
    </location>
</feature>
<gene>
    <name evidence="5" type="ORF">ECRASSUSDP1_LOCUS14972</name>
</gene>
<comment type="caution">
    <text evidence="5">The sequence shown here is derived from an EMBL/GenBank/DDBJ whole genome shotgun (WGS) entry which is preliminary data.</text>
</comment>
<dbReference type="EMBL" id="CAMPGE010014983">
    <property type="protein sequence ID" value="CAI2373626.1"/>
    <property type="molecule type" value="Genomic_DNA"/>
</dbReference>
<evidence type="ECO:0000313" key="6">
    <source>
        <dbReference type="Proteomes" id="UP001295684"/>
    </source>
</evidence>
<dbReference type="Gene3D" id="1.10.10.60">
    <property type="entry name" value="Homeodomain-like"/>
    <property type="match status" value="1"/>
</dbReference>
<evidence type="ECO:0000259" key="4">
    <source>
        <dbReference type="PROSITE" id="PS50071"/>
    </source>
</evidence>
<organism evidence="5 6">
    <name type="scientific">Euplotes crassus</name>
    <dbReference type="NCBI Taxonomy" id="5936"/>
    <lineage>
        <taxon>Eukaryota</taxon>
        <taxon>Sar</taxon>
        <taxon>Alveolata</taxon>
        <taxon>Ciliophora</taxon>
        <taxon>Intramacronucleata</taxon>
        <taxon>Spirotrichea</taxon>
        <taxon>Hypotrichia</taxon>
        <taxon>Euplotida</taxon>
        <taxon>Euplotidae</taxon>
        <taxon>Moneuplotes</taxon>
    </lineage>
</organism>
<name>A0AAD2CX17_EUPCR</name>
<dbReference type="InterPro" id="IPR001356">
    <property type="entry name" value="HD"/>
</dbReference>
<feature type="compositionally biased region" description="Polar residues" evidence="3">
    <location>
        <begin position="195"/>
        <end position="212"/>
    </location>
</feature>
<protein>
    <recommendedName>
        <fullName evidence="4">Homeobox domain-containing protein</fullName>
    </recommendedName>
</protein>
<dbReference type="AlphaFoldDB" id="A0AAD2CX17"/>
<evidence type="ECO:0000313" key="5">
    <source>
        <dbReference type="EMBL" id="CAI2373626.1"/>
    </source>
</evidence>
<feature type="domain" description="Homeobox" evidence="4">
    <location>
        <begin position="90"/>
        <end position="151"/>
    </location>
</feature>
<feature type="region of interest" description="Disordered" evidence="3">
    <location>
        <begin position="195"/>
        <end position="229"/>
    </location>
</feature>
<proteinExistence type="predicted"/>
<evidence type="ECO:0000256" key="3">
    <source>
        <dbReference type="SAM" id="MobiDB-lite"/>
    </source>
</evidence>
<evidence type="ECO:0000256" key="2">
    <source>
        <dbReference type="SAM" id="Coils"/>
    </source>
</evidence>
<dbReference type="PROSITE" id="PS50071">
    <property type="entry name" value="HOMEOBOX_2"/>
    <property type="match status" value="1"/>
</dbReference>
<feature type="coiled-coil region" evidence="2">
    <location>
        <begin position="75"/>
        <end position="105"/>
    </location>
</feature>
<feature type="region of interest" description="Disordered" evidence="3">
    <location>
        <begin position="1"/>
        <end position="40"/>
    </location>
</feature>
<keyword evidence="6" id="KW-1185">Reference proteome</keyword>
<sequence length="316" mass="35762">MQNKNYVNIAKSDEEDDHTSSKKKGISKTNLTAVGRLDSRNPALGDDTNFQMQSSAFISVDKSLSAREDNTKIANHTLKRNNSFLKKTRKNLRAKKRKKTQEEINLLEAYFAKDPSWGRKTVKALKAEVPNLSVNQIYKWGYDKKLLMKKHKAQEKAKKSSTQLPKVEDVQNIKFEQVKISDYNLEVDELCKLDSTSTQDSTSENTKVTCVSRSAPPTRRGSHLGSTSGAISLPTAAADDFTVVEDDSFFYERKDQAVFYVVINGSNRGIPHRRAGRRGLFRVPSGFANMDFYTYKEEAFQKEGDTAFLGELYKED</sequence>
<dbReference type="Proteomes" id="UP001295684">
    <property type="component" value="Unassembled WGS sequence"/>
</dbReference>